<proteinExistence type="predicted"/>
<accession>A0A6L2LJF7</accession>
<dbReference type="AlphaFoldDB" id="A0A6L2LJF7"/>
<organism evidence="2">
    <name type="scientific">Tanacetum cinerariifolium</name>
    <name type="common">Dalmatian daisy</name>
    <name type="synonym">Chrysanthemum cinerariifolium</name>
    <dbReference type="NCBI Taxonomy" id="118510"/>
    <lineage>
        <taxon>Eukaryota</taxon>
        <taxon>Viridiplantae</taxon>
        <taxon>Streptophyta</taxon>
        <taxon>Embryophyta</taxon>
        <taxon>Tracheophyta</taxon>
        <taxon>Spermatophyta</taxon>
        <taxon>Magnoliopsida</taxon>
        <taxon>eudicotyledons</taxon>
        <taxon>Gunneridae</taxon>
        <taxon>Pentapetalae</taxon>
        <taxon>asterids</taxon>
        <taxon>campanulids</taxon>
        <taxon>Asterales</taxon>
        <taxon>Asteraceae</taxon>
        <taxon>Asteroideae</taxon>
        <taxon>Anthemideae</taxon>
        <taxon>Anthemidinae</taxon>
        <taxon>Tanacetum</taxon>
    </lineage>
</organism>
<name>A0A6L2LJF7_TANCI</name>
<reference evidence="2" key="1">
    <citation type="journal article" date="2019" name="Sci. Rep.">
        <title>Draft genome of Tanacetum cinerariifolium, the natural source of mosquito coil.</title>
        <authorList>
            <person name="Yamashiro T."/>
            <person name="Shiraishi A."/>
            <person name="Satake H."/>
            <person name="Nakayama K."/>
        </authorList>
    </citation>
    <scope>NUCLEOTIDE SEQUENCE</scope>
</reference>
<dbReference type="EMBL" id="BKCJ010004595">
    <property type="protein sequence ID" value="GEU61976.1"/>
    <property type="molecule type" value="Genomic_DNA"/>
</dbReference>
<gene>
    <name evidence="2" type="ORF">Tci_033954</name>
</gene>
<evidence type="ECO:0000256" key="1">
    <source>
        <dbReference type="SAM" id="Coils"/>
    </source>
</evidence>
<comment type="caution">
    <text evidence="2">The sequence shown here is derived from an EMBL/GenBank/DDBJ whole genome shotgun (WGS) entry which is preliminary data.</text>
</comment>
<dbReference type="PANTHER" id="PTHR31286">
    <property type="entry name" value="GLYCINE-RICH CELL WALL STRUCTURAL PROTEIN 1.8-LIKE"/>
    <property type="match status" value="1"/>
</dbReference>
<dbReference type="InterPro" id="IPR040256">
    <property type="entry name" value="At4g02000-like"/>
</dbReference>
<feature type="coiled-coil region" evidence="1">
    <location>
        <begin position="275"/>
        <end position="302"/>
    </location>
</feature>
<keyword evidence="1" id="KW-0175">Coiled coil</keyword>
<sequence length="327" mass="37775">MSNKRTSKRKPRISKKFHDHIMGNQSHKKAGLEQFENVDEIKVYRGMDNVGENIMDDNVCNVSPSKPCLDDEINNADYNSQVSNDQFCLMNETNPIINEEPIQNTKSYANIVQSNEIQLDTSLDFTPTIHVWAKIRDVPLEAWTKEGISALASSLGKPIRMDKITAQKCKDVKGRVEYARVLVEFDVDKGFKEEICIQYMSKDNVIRGTKKVKVEYVWKPHICSQCKVFGHRDEKCSKFKRMSEGNEQDKMKNKESINVEEVGGFTQVRYRKKFEAKRNDMIEIEEDRLKEAEEKNEKNGDVLIGENIAVQRCFANDVNEEETYVLN</sequence>
<evidence type="ECO:0000313" key="2">
    <source>
        <dbReference type="EMBL" id="GEU61976.1"/>
    </source>
</evidence>
<protein>
    <submittedName>
        <fullName evidence="2">Uncharacterized protein</fullName>
    </submittedName>
</protein>
<dbReference type="PANTHER" id="PTHR31286:SF180">
    <property type="entry name" value="OS10G0362600 PROTEIN"/>
    <property type="match status" value="1"/>
</dbReference>